<proteinExistence type="predicted"/>
<dbReference type="InterPro" id="IPR011059">
    <property type="entry name" value="Metal-dep_hydrolase_composite"/>
</dbReference>
<dbReference type="EMBL" id="JBJDQH010000031">
    <property type="protein sequence ID" value="MFK4272745.1"/>
    <property type="molecule type" value="Genomic_DNA"/>
</dbReference>
<dbReference type="Proteomes" id="UP001620295">
    <property type="component" value="Unassembled WGS sequence"/>
</dbReference>
<evidence type="ECO:0000259" key="1">
    <source>
        <dbReference type="Pfam" id="PF07969"/>
    </source>
</evidence>
<dbReference type="GO" id="GO:0016787">
    <property type="term" value="F:hydrolase activity"/>
    <property type="evidence" value="ECO:0007669"/>
    <property type="project" value="UniProtKB-KW"/>
</dbReference>
<dbReference type="EC" id="3.5.-.-" evidence="2"/>
<keyword evidence="2" id="KW-0378">Hydrolase</keyword>
<dbReference type="PANTHER" id="PTHR22642">
    <property type="entry name" value="IMIDAZOLONEPROPIONASE"/>
    <property type="match status" value="1"/>
</dbReference>
<dbReference type="SUPFAM" id="SSF51556">
    <property type="entry name" value="Metallo-dependent hydrolases"/>
    <property type="match status" value="1"/>
</dbReference>
<accession>A0ABW8M625</accession>
<dbReference type="SUPFAM" id="SSF51338">
    <property type="entry name" value="Composite domain of metallo-dependent hydrolases"/>
    <property type="match status" value="1"/>
</dbReference>
<dbReference type="Gene3D" id="3.10.310.70">
    <property type="match status" value="1"/>
</dbReference>
<organism evidence="2 3">
    <name type="scientific">Streptomyces milbemycinicus</name>
    <dbReference type="NCBI Taxonomy" id="476552"/>
    <lineage>
        <taxon>Bacteria</taxon>
        <taxon>Bacillati</taxon>
        <taxon>Actinomycetota</taxon>
        <taxon>Actinomycetes</taxon>
        <taxon>Kitasatosporales</taxon>
        <taxon>Streptomycetaceae</taxon>
        <taxon>Streptomyces</taxon>
    </lineage>
</organism>
<dbReference type="PANTHER" id="PTHR22642:SF2">
    <property type="entry name" value="PROTEIN LONG AFTER FAR-RED 3"/>
    <property type="match status" value="1"/>
</dbReference>
<dbReference type="CDD" id="cd01300">
    <property type="entry name" value="YtcJ_like"/>
    <property type="match status" value="1"/>
</dbReference>
<dbReference type="Gene3D" id="3.20.20.140">
    <property type="entry name" value="Metal-dependent hydrolases"/>
    <property type="match status" value="1"/>
</dbReference>
<dbReference type="RefSeq" id="WP_404748946.1">
    <property type="nucleotide sequence ID" value="NZ_JBJDQH010000031.1"/>
</dbReference>
<keyword evidence="3" id="KW-1185">Reference proteome</keyword>
<dbReference type="Gene3D" id="2.30.40.10">
    <property type="entry name" value="Urease, subunit C, domain 1"/>
    <property type="match status" value="1"/>
</dbReference>
<gene>
    <name evidence="2" type="ORF">ACI2L5_48935</name>
</gene>
<dbReference type="Pfam" id="PF07969">
    <property type="entry name" value="Amidohydro_3"/>
    <property type="match status" value="1"/>
</dbReference>
<dbReference type="InterPro" id="IPR032466">
    <property type="entry name" value="Metal_Hydrolase"/>
</dbReference>
<comment type="caution">
    <text evidence="2">The sequence shown here is derived from an EMBL/GenBank/DDBJ whole genome shotgun (WGS) entry which is preliminary data.</text>
</comment>
<sequence>MTGRSANLVVRPGAVHATRAGERPTTALAVRGDRVVAVAGPGEEEALLREWRGADTEVFDDPGLVVLPAFVDTHNHLMLAARNVFGVPVAQAEDIPGFIELIRRRAAQTPPGQWIVTGANWHELQLAERRMPTARELDRATTDHPILAMRGAHNGVLNTEGLHLAGFGPDTPDVPGGFISRDAAGHPSGWLQDAALDLALKVVPPAPPEVLADGLATASAQYAAHGIGTVRDPAVTPDQWEVYRQAEAAGRLAVRSHAMILTTPAALSDAGSVAAYLDALEARNITPKTVQGHLRLWGLKFVLDGGVEAAALCEPYADRPDFHGELLWDRGELIEALAMCVRRGWPVGTHAFGDRAIALLLDAIREVTDKEGPIPPGMLVVEHGGLITPDRIADATALGVHITVQQALLTGLAPALVAAWGQQRTASLFPLRELIDAGAWISAGTDHPIGPLNPLHGIHAMSSRQTPAGVLGPQHAISRAEALRLYTAAGASLLGHPADTTLAPGAPADFVVYPADPLTCPVDRLLDLAPTLTSVGGRVVHHTG</sequence>
<reference evidence="2 3" key="1">
    <citation type="submission" date="2024-11" db="EMBL/GenBank/DDBJ databases">
        <title>The Natural Products Discovery Center: Release of the First 8490 Sequenced Strains for Exploring Actinobacteria Biosynthetic Diversity.</title>
        <authorList>
            <person name="Kalkreuter E."/>
            <person name="Kautsar S.A."/>
            <person name="Yang D."/>
            <person name="Bader C.D."/>
            <person name="Teijaro C.N."/>
            <person name="Fluegel L."/>
            <person name="Davis C.M."/>
            <person name="Simpson J.R."/>
            <person name="Lauterbach L."/>
            <person name="Steele A.D."/>
            <person name="Gui C."/>
            <person name="Meng S."/>
            <person name="Li G."/>
            <person name="Viehrig K."/>
            <person name="Ye F."/>
            <person name="Su P."/>
            <person name="Kiefer A.F."/>
            <person name="Nichols A."/>
            <person name="Cepeda A.J."/>
            <person name="Yan W."/>
            <person name="Fan B."/>
            <person name="Jiang Y."/>
            <person name="Adhikari A."/>
            <person name="Zheng C.-J."/>
            <person name="Schuster L."/>
            <person name="Cowan T.M."/>
            <person name="Smanski M.J."/>
            <person name="Chevrette M.G."/>
            <person name="De Carvalho L.P.S."/>
            <person name="Shen B."/>
        </authorList>
    </citation>
    <scope>NUCLEOTIDE SEQUENCE [LARGE SCALE GENOMIC DNA]</scope>
    <source>
        <strain evidence="2 3">NPDC020863</strain>
    </source>
</reference>
<evidence type="ECO:0000313" key="3">
    <source>
        <dbReference type="Proteomes" id="UP001620295"/>
    </source>
</evidence>
<dbReference type="InterPro" id="IPR013108">
    <property type="entry name" value="Amidohydro_3"/>
</dbReference>
<feature type="domain" description="Amidohydrolase 3" evidence="1">
    <location>
        <begin position="58"/>
        <end position="541"/>
    </location>
</feature>
<dbReference type="InterPro" id="IPR033932">
    <property type="entry name" value="YtcJ-like"/>
</dbReference>
<evidence type="ECO:0000313" key="2">
    <source>
        <dbReference type="EMBL" id="MFK4272745.1"/>
    </source>
</evidence>
<protein>
    <submittedName>
        <fullName evidence="2">Amidohydrolase</fullName>
        <ecNumber evidence="2">3.5.-.-</ecNumber>
    </submittedName>
</protein>
<name>A0ABW8M625_9ACTN</name>